<dbReference type="SUPFAM" id="SSF51905">
    <property type="entry name" value="FAD/NAD(P)-binding domain"/>
    <property type="match status" value="1"/>
</dbReference>
<feature type="domain" description="FAD dependent oxidoreductase" evidence="3">
    <location>
        <begin position="38"/>
        <end position="390"/>
    </location>
</feature>
<evidence type="ECO:0000313" key="4">
    <source>
        <dbReference type="EMBL" id="MVT63739.1"/>
    </source>
</evidence>
<dbReference type="PANTHER" id="PTHR13847:SF201">
    <property type="entry name" value="PUTATIBE OXIDOREDUCTASE"/>
    <property type="match status" value="1"/>
</dbReference>
<dbReference type="InterPro" id="IPR036188">
    <property type="entry name" value="FAD/NAD-bd_sf"/>
</dbReference>
<evidence type="ECO:0000313" key="5">
    <source>
        <dbReference type="Proteomes" id="UP000436468"/>
    </source>
</evidence>
<dbReference type="Pfam" id="PF01266">
    <property type="entry name" value="DAO"/>
    <property type="match status" value="1"/>
</dbReference>
<keyword evidence="5" id="KW-1185">Reference proteome</keyword>
<dbReference type="Proteomes" id="UP000436468">
    <property type="component" value="Unassembled WGS sequence"/>
</dbReference>
<feature type="region of interest" description="Disordered" evidence="2">
    <location>
        <begin position="1"/>
        <end position="29"/>
    </location>
</feature>
<dbReference type="Gene3D" id="3.30.9.10">
    <property type="entry name" value="D-Amino Acid Oxidase, subunit A, domain 2"/>
    <property type="match status" value="1"/>
</dbReference>
<sequence length="413" mass="44134">MRTLDSDETEQADLRGGSPPWRAASKRPPPLAENLSCDALIVGAGITGALVAERLTRQGLDVVIVDREHPGRGSTAASTSMLLWEIDRPLVELTDIYGLDRAARVYRASLQAVTGLTTLVRDHDILSEIRAKRSLYLATGSSAAELLDEHRLRSRIGLPGDFLDHRQLLETFGMARAAAIVSPGVADADPLQLAHSLLRLAVARGARAFDAEATAFDPAGAAVTVGFDNDREIAARAVVLATGYAMPDVVHSRVQAVSSSWAITTAPQPQNIWKDGVLIWECAKDYLYARTTPEGRIMVGGEDSNEIIEPDARDRLIPQKSRALAKRLAALWPLAETEIDYRWAGTFGTTCDGLPLIGPVPGAKGVYAAYGYGGNGITFSYLAAQLIGDLIAGASSPLLDDFALDRDGGMAGH</sequence>
<feature type="compositionally biased region" description="Acidic residues" evidence="2">
    <location>
        <begin position="1"/>
        <end position="11"/>
    </location>
</feature>
<name>A0A844SI38_9BRAD</name>
<evidence type="ECO:0000256" key="1">
    <source>
        <dbReference type="ARBA" id="ARBA00023002"/>
    </source>
</evidence>
<dbReference type="AlphaFoldDB" id="A0A844SI38"/>
<reference evidence="4 5" key="1">
    <citation type="submission" date="2019-12" db="EMBL/GenBank/DDBJ databases">
        <title>Draft genome sequences Bradyrhizobium cajani AMBPC1010, Bradyrhizobium pachyrhizi AMBPC1040 and Bradyrhizobium yuanmingense ALSPC3051, three plant growth promoting strains isolated from nodules of Cajanus cajan L. in Dominican Republic.</title>
        <authorList>
            <person name="Flores-Felix J.D."/>
            <person name="Araujo J."/>
            <person name="Diaz-Alcantara C."/>
            <person name="Gonzalez-Andres F."/>
            <person name="Velazquez E."/>
        </authorList>
    </citation>
    <scope>NUCLEOTIDE SEQUENCE [LARGE SCALE GENOMIC DNA]</scope>
    <source>
        <strain evidence="4 5">1040</strain>
    </source>
</reference>
<gene>
    <name evidence="4" type="ORF">GPL21_01240</name>
</gene>
<keyword evidence="1" id="KW-0560">Oxidoreductase</keyword>
<dbReference type="PANTHER" id="PTHR13847">
    <property type="entry name" value="SARCOSINE DEHYDROGENASE-RELATED"/>
    <property type="match status" value="1"/>
</dbReference>
<accession>A0A844SI38</accession>
<proteinExistence type="predicted"/>
<dbReference type="GO" id="GO:0005737">
    <property type="term" value="C:cytoplasm"/>
    <property type="evidence" value="ECO:0007669"/>
    <property type="project" value="TreeGrafter"/>
</dbReference>
<evidence type="ECO:0000256" key="2">
    <source>
        <dbReference type="SAM" id="MobiDB-lite"/>
    </source>
</evidence>
<dbReference type="EMBL" id="WQNF01000001">
    <property type="protein sequence ID" value="MVT63739.1"/>
    <property type="molecule type" value="Genomic_DNA"/>
</dbReference>
<dbReference type="Gene3D" id="3.50.50.60">
    <property type="entry name" value="FAD/NAD(P)-binding domain"/>
    <property type="match status" value="1"/>
</dbReference>
<evidence type="ECO:0000259" key="3">
    <source>
        <dbReference type="Pfam" id="PF01266"/>
    </source>
</evidence>
<dbReference type="InterPro" id="IPR006076">
    <property type="entry name" value="FAD-dep_OxRdtase"/>
</dbReference>
<organism evidence="4 5">
    <name type="scientific">Bradyrhizobium pachyrhizi</name>
    <dbReference type="NCBI Taxonomy" id="280333"/>
    <lineage>
        <taxon>Bacteria</taxon>
        <taxon>Pseudomonadati</taxon>
        <taxon>Pseudomonadota</taxon>
        <taxon>Alphaproteobacteria</taxon>
        <taxon>Hyphomicrobiales</taxon>
        <taxon>Nitrobacteraceae</taxon>
        <taxon>Bradyrhizobium</taxon>
    </lineage>
</organism>
<comment type="caution">
    <text evidence="4">The sequence shown here is derived from an EMBL/GenBank/DDBJ whole genome shotgun (WGS) entry which is preliminary data.</text>
</comment>
<dbReference type="GO" id="GO:0016491">
    <property type="term" value="F:oxidoreductase activity"/>
    <property type="evidence" value="ECO:0007669"/>
    <property type="project" value="UniProtKB-KW"/>
</dbReference>
<protein>
    <submittedName>
        <fullName evidence="4">FAD-dependent oxidoreductase</fullName>
    </submittedName>
</protein>